<evidence type="ECO:0000256" key="2">
    <source>
        <dbReference type="ARBA" id="ARBA00022598"/>
    </source>
</evidence>
<sequence length="396" mass="42915">MWGAPFSAQSRKLLLLGSGELGKEVIIEAQRLGVETVAVDRYNDAPAMGVAHRSHVIDMLDAEALKTLIRSEKPDIIVPEIEAIATHALQELEEEGFFVVPTARAARLTMDREGIRRLAAEELGLPTADYRFADSLDELRQAVAELGTPCVIKPIMSSSGKGQSVCKRPEDAEECWNTALDGARAKGTRVIVEAFVTFESEITLLTVRSVSGTIFCPPIGHIQKDGDYVESWQPHFMNPELLDEAQSIAKAVTDQLGGFGIFGVELFLTDRGVLFSEVSPRPHDTGMVTMATQDLSQFAVHVRAILGFPVQSVQLLTPGASATLKAEGEGQAFVVTGIGEALELPRTQVRVFGKPEVRPGRRMAVALSAAENVEIARTVAKQAASMLKVEVNEDEQ</sequence>
<dbReference type="HAMAP" id="MF_01643">
    <property type="entry name" value="PurT"/>
    <property type="match status" value="1"/>
</dbReference>
<dbReference type="InterPro" id="IPR048740">
    <property type="entry name" value="PurT_C"/>
</dbReference>
<feature type="binding site" evidence="8">
    <location>
        <position position="354"/>
    </location>
    <ligand>
        <name>N(1)-(5-phospho-beta-D-ribosyl)glycinamide</name>
        <dbReference type="ChEBI" id="CHEBI:143788"/>
    </ligand>
</feature>
<dbReference type="SUPFAM" id="SSF52440">
    <property type="entry name" value="PreATP-grasp domain"/>
    <property type="match status" value="1"/>
</dbReference>
<feature type="binding site" evidence="8">
    <location>
        <position position="112"/>
    </location>
    <ligand>
        <name>ATP</name>
        <dbReference type="ChEBI" id="CHEBI:30616"/>
    </ligand>
</feature>
<evidence type="ECO:0000256" key="6">
    <source>
        <dbReference type="ARBA" id="ARBA00022840"/>
    </source>
</evidence>
<feature type="binding site" evidence="8">
    <location>
        <begin position="20"/>
        <end position="21"/>
    </location>
    <ligand>
        <name>N(1)-(5-phospho-beta-D-ribosyl)glycinamide</name>
        <dbReference type="ChEBI" id="CHEBI:143788"/>
    </ligand>
</feature>
<feature type="binding site" evidence="8">
    <location>
        <begin position="193"/>
        <end position="196"/>
    </location>
    <ligand>
        <name>ATP</name>
        <dbReference type="ChEBI" id="CHEBI:30616"/>
    </ligand>
</feature>
<dbReference type="Gene3D" id="3.40.50.20">
    <property type="match status" value="1"/>
</dbReference>
<dbReference type="GO" id="GO:0004644">
    <property type="term" value="F:phosphoribosylglycinamide formyltransferase activity"/>
    <property type="evidence" value="ECO:0007669"/>
    <property type="project" value="UniProtKB-UniRule"/>
</dbReference>
<feature type="binding site" evidence="8">
    <location>
        <position position="201"/>
    </location>
    <ligand>
        <name>ATP</name>
        <dbReference type="ChEBI" id="CHEBI:30616"/>
    </ligand>
</feature>
<dbReference type="EMBL" id="LCZJ02000018">
    <property type="protein sequence ID" value="KTD87236.1"/>
    <property type="molecule type" value="Genomic_DNA"/>
</dbReference>
<keyword evidence="6 8" id="KW-0067">ATP-binding</keyword>
<dbReference type="GO" id="GO:0005524">
    <property type="term" value="F:ATP binding"/>
    <property type="evidence" value="ECO:0007669"/>
    <property type="project" value="UniProtKB-UniRule"/>
</dbReference>
<dbReference type="OrthoDB" id="9804625at2"/>
<keyword evidence="3 8" id="KW-0479">Metal-binding</keyword>
<gene>
    <name evidence="8 10" type="primary">purT</name>
    <name evidence="10" type="ORF">UQ64_10395</name>
</gene>
<dbReference type="RefSeq" id="WP_060622766.1">
    <property type="nucleotide sequence ID" value="NZ_LCZJ02000018.1"/>
</dbReference>
<evidence type="ECO:0000313" key="11">
    <source>
        <dbReference type="Proteomes" id="UP000054709"/>
    </source>
</evidence>
<dbReference type="InterPro" id="IPR011054">
    <property type="entry name" value="Rudment_hybrid_motif"/>
</dbReference>
<reference evidence="10 11" key="1">
    <citation type="journal article" date="2015" name="Int. Biodeterior. Biodegradation">
        <title>Physiological and genetic screening methods for the isolation of methyl tert-butyl ether-degrading bacteria for bioremediation purposes.</title>
        <authorList>
            <person name="Guisado I.M."/>
            <person name="Purswani J."/>
            <person name="Gonzalez Lopez J."/>
            <person name="Pozo C."/>
        </authorList>
    </citation>
    <scope>NUCLEOTIDE SEQUENCE [LARGE SCALE GENOMIC DNA]</scope>
    <source>
        <strain evidence="10 11">SH7</strain>
    </source>
</reference>
<dbReference type="InterPro" id="IPR011761">
    <property type="entry name" value="ATP-grasp"/>
</dbReference>
<evidence type="ECO:0000256" key="5">
    <source>
        <dbReference type="ARBA" id="ARBA00022755"/>
    </source>
</evidence>
<dbReference type="InterPro" id="IPR016185">
    <property type="entry name" value="PreATP-grasp_dom_sf"/>
</dbReference>
<keyword evidence="11" id="KW-1185">Reference proteome</keyword>
<dbReference type="Gene3D" id="3.30.470.20">
    <property type="entry name" value="ATP-grasp fold, B domain"/>
    <property type="match status" value="1"/>
</dbReference>
<dbReference type="InterPro" id="IPR005862">
    <property type="entry name" value="PurT"/>
</dbReference>
<dbReference type="Pfam" id="PF21244">
    <property type="entry name" value="PurT_C"/>
    <property type="match status" value="1"/>
</dbReference>
<dbReference type="GO" id="GO:0000287">
    <property type="term" value="F:magnesium ion binding"/>
    <property type="evidence" value="ECO:0007669"/>
    <property type="project" value="UniProtKB-UniRule"/>
</dbReference>
<comment type="pathway">
    <text evidence="8">Purine metabolism; IMP biosynthesis via de novo pathway; N(2)-formyl-N(1)-(5-phospho-D-ribosyl)glycinamide from N(1)-(5-phospho-D-ribosyl)glycinamide (formate route): step 1/1.</text>
</comment>
<protein>
    <recommendedName>
        <fullName evidence="8">Formate-dependent phosphoribosylglycinamide formyltransferase</fullName>
        <ecNumber evidence="8">6.3.1.21</ecNumber>
    </recommendedName>
    <alternativeName>
        <fullName evidence="8">5'-phosphoribosylglycinamide transformylase 2</fullName>
    </alternativeName>
    <alternativeName>
        <fullName evidence="8">Formate-dependent GAR transformylase</fullName>
    </alternativeName>
    <alternativeName>
        <fullName evidence="8">GAR transformylase 2</fullName>
        <shortName evidence="8">GART 2</shortName>
    </alternativeName>
    <alternativeName>
        <fullName evidence="8">Non-folate glycinamide ribonucleotide transformylase</fullName>
    </alternativeName>
    <alternativeName>
        <fullName evidence="8">Phosphoribosylglycinamide formyltransferase 2</fullName>
    </alternativeName>
</protein>
<keyword evidence="5 8" id="KW-0658">Purine biosynthesis</keyword>
<dbReference type="Proteomes" id="UP000054709">
    <property type="component" value="Unassembled WGS sequence"/>
</dbReference>
<evidence type="ECO:0000256" key="3">
    <source>
        <dbReference type="ARBA" id="ARBA00022723"/>
    </source>
</evidence>
<dbReference type="FunFam" id="3.40.50.20:FF:000007">
    <property type="entry name" value="Formate-dependent phosphoribosylglycinamide formyltransferase"/>
    <property type="match status" value="1"/>
</dbReference>
<feature type="binding site" evidence="8">
    <location>
        <position position="284"/>
    </location>
    <ligand>
        <name>N(1)-(5-phospho-beta-D-ribosyl)glycinamide</name>
        <dbReference type="ChEBI" id="CHEBI:143788"/>
    </ligand>
</feature>
<dbReference type="GO" id="GO:0043815">
    <property type="term" value="F:phosphoribosylglycinamide formyltransferase 2 activity"/>
    <property type="evidence" value="ECO:0007669"/>
    <property type="project" value="UniProtKB-UniRule"/>
</dbReference>
<evidence type="ECO:0000256" key="1">
    <source>
        <dbReference type="ARBA" id="ARBA00011738"/>
    </source>
</evidence>
<evidence type="ECO:0000313" key="10">
    <source>
        <dbReference type="EMBL" id="KTD87236.1"/>
    </source>
</evidence>
<comment type="caution">
    <text evidence="10">The sequence shown here is derived from an EMBL/GenBank/DDBJ whole genome shotgun (WGS) entry which is preliminary data.</text>
</comment>
<dbReference type="NCBIfam" id="TIGR01142">
    <property type="entry name" value="purT"/>
    <property type="match status" value="1"/>
</dbReference>
<comment type="catalytic activity">
    <reaction evidence="8">
        <text>N(1)-(5-phospho-beta-D-ribosyl)glycinamide + formate + ATP = N(2)-formyl-N(1)-(5-phospho-beta-D-ribosyl)glycinamide + ADP + phosphate + H(+)</text>
        <dbReference type="Rhea" id="RHEA:24829"/>
        <dbReference type="ChEBI" id="CHEBI:15378"/>
        <dbReference type="ChEBI" id="CHEBI:15740"/>
        <dbReference type="ChEBI" id="CHEBI:30616"/>
        <dbReference type="ChEBI" id="CHEBI:43474"/>
        <dbReference type="ChEBI" id="CHEBI:143788"/>
        <dbReference type="ChEBI" id="CHEBI:147286"/>
        <dbReference type="ChEBI" id="CHEBI:456216"/>
        <dbReference type="EC" id="6.3.1.21"/>
    </reaction>
</comment>
<dbReference type="InterPro" id="IPR013815">
    <property type="entry name" value="ATP_grasp_subdomain_1"/>
</dbReference>
<dbReference type="UniPathway" id="UPA00074">
    <property type="reaction ID" value="UER00127"/>
</dbReference>
<proteinExistence type="inferred from homology"/>
<dbReference type="FunFam" id="3.30.1490.20:FF:000013">
    <property type="entry name" value="Formate-dependent phosphoribosylglycinamide formyltransferase"/>
    <property type="match status" value="1"/>
</dbReference>
<evidence type="ECO:0000259" key="9">
    <source>
        <dbReference type="PROSITE" id="PS50975"/>
    </source>
</evidence>
<comment type="similarity">
    <text evidence="8">Belongs to the PurK/PurT family.</text>
</comment>
<evidence type="ECO:0000256" key="4">
    <source>
        <dbReference type="ARBA" id="ARBA00022741"/>
    </source>
</evidence>
<evidence type="ECO:0000256" key="8">
    <source>
        <dbReference type="HAMAP-Rule" id="MF_01643"/>
    </source>
</evidence>
<feature type="binding site" evidence="8">
    <location>
        <position position="80"/>
    </location>
    <ligand>
        <name>N(1)-(5-phospho-beta-D-ribosyl)glycinamide</name>
        <dbReference type="ChEBI" id="CHEBI:143788"/>
    </ligand>
</feature>
<feature type="domain" description="ATP-grasp" evidence="9">
    <location>
        <begin position="117"/>
        <end position="306"/>
    </location>
</feature>
<dbReference type="PANTHER" id="PTHR43055:SF1">
    <property type="entry name" value="FORMATE-DEPENDENT PHOSPHORIBOSYLGLYCINAMIDE FORMYLTRANSFERASE"/>
    <property type="match status" value="1"/>
</dbReference>
<dbReference type="AlphaFoldDB" id="A0A0W1B126"/>
<comment type="function">
    <text evidence="8">Involved in the de novo purine biosynthesis. Catalyzes the transfer of formate to 5-phospho-ribosyl-glycinamide (GAR), producing 5-phospho-ribosyl-N-formylglycinamide (FGAR). Formate is provided by PurU via hydrolysis of 10-formyl-tetrahydrofolate.</text>
</comment>
<keyword evidence="7 8" id="KW-0460">Magnesium</keyword>
<dbReference type="GO" id="GO:0005829">
    <property type="term" value="C:cytosol"/>
    <property type="evidence" value="ECO:0007669"/>
    <property type="project" value="TreeGrafter"/>
</dbReference>
<comment type="subunit">
    <text evidence="1 8">Homodimer.</text>
</comment>
<feature type="binding site" evidence="8">
    <location>
        <position position="265"/>
    </location>
    <ligand>
        <name>Mg(2+)</name>
        <dbReference type="ChEBI" id="CHEBI:18420"/>
    </ligand>
</feature>
<dbReference type="Gene3D" id="3.30.1490.20">
    <property type="entry name" value="ATP-grasp fold, A domain"/>
    <property type="match status" value="1"/>
</dbReference>
<organism evidence="10 11">
    <name type="scientific">Paenibacillus etheri</name>
    <dbReference type="NCBI Taxonomy" id="1306852"/>
    <lineage>
        <taxon>Bacteria</taxon>
        <taxon>Bacillati</taxon>
        <taxon>Bacillota</taxon>
        <taxon>Bacilli</taxon>
        <taxon>Bacillales</taxon>
        <taxon>Paenibacillaceae</taxon>
        <taxon>Paenibacillus</taxon>
    </lineage>
</organism>
<dbReference type="InterPro" id="IPR003135">
    <property type="entry name" value="ATP-grasp_carboxylate-amine"/>
</dbReference>
<feature type="binding site" evidence="8">
    <location>
        <position position="277"/>
    </location>
    <ligand>
        <name>Mg(2+)</name>
        <dbReference type="ChEBI" id="CHEBI:18420"/>
    </ligand>
</feature>
<dbReference type="Pfam" id="PF22660">
    <property type="entry name" value="RS_preATP-grasp-like"/>
    <property type="match status" value="1"/>
</dbReference>
<evidence type="ECO:0000256" key="7">
    <source>
        <dbReference type="ARBA" id="ARBA00022842"/>
    </source>
</evidence>
<feature type="binding site" evidence="8">
    <location>
        <begin position="361"/>
        <end position="362"/>
    </location>
    <ligand>
        <name>N(1)-(5-phospho-beta-D-ribosyl)glycinamide</name>
        <dbReference type="ChEBI" id="CHEBI:143788"/>
    </ligand>
</feature>
<accession>A0A0W1B126</accession>
<dbReference type="SUPFAM" id="SSF56059">
    <property type="entry name" value="Glutathione synthetase ATP-binding domain-like"/>
    <property type="match status" value="1"/>
</dbReference>
<dbReference type="EC" id="6.3.1.21" evidence="8"/>
<dbReference type="SUPFAM" id="SSF51246">
    <property type="entry name" value="Rudiment single hybrid motif"/>
    <property type="match status" value="1"/>
</dbReference>
<dbReference type="NCBIfam" id="NF006766">
    <property type="entry name" value="PRK09288.1"/>
    <property type="match status" value="1"/>
</dbReference>
<feature type="binding site" evidence="8">
    <location>
        <begin position="158"/>
        <end position="163"/>
    </location>
    <ligand>
        <name>ATP</name>
        <dbReference type="ChEBI" id="CHEBI:30616"/>
    </ligand>
</feature>
<dbReference type="GO" id="GO:0006189">
    <property type="term" value="P:'de novo' IMP biosynthetic process"/>
    <property type="evidence" value="ECO:0007669"/>
    <property type="project" value="UniProtKB-UniRule"/>
</dbReference>
<keyword evidence="4 8" id="KW-0547">Nucleotide-binding</keyword>
<dbReference type="PROSITE" id="PS50975">
    <property type="entry name" value="ATP_GRASP"/>
    <property type="match status" value="1"/>
</dbReference>
<feature type="binding site" evidence="8">
    <location>
        <position position="153"/>
    </location>
    <ligand>
        <name>ATP</name>
        <dbReference type="ChEBI" id="CHEBI:30616"/>
    </ligand>
</feature>
<dbReference type="InterPro" id="IPR054350">
    <property type="entry name" value="PurT/PurK_preATP-grasp"/>
</dbReference>
<keyword evidence="2 8" id="KW-0436">Ligase</keyword>
<name>A0A0W1B126_9BACL</name>
<dbReference type="PANTHER" id="PTHR43055">
    <property type="entry name" value="FORMATE-DEPENDENT PHOSPHORIBOSYLGLYCINAMIDE FORMYLTRANSFERASE"/>
    <property type="match status" value="1"/>
</dbReference>
<dbReference type="Pfam" id="PF02222">
    <property type="entry name" value="ATP-grasp"/>
    <property type="match status" value="1"/>
</dbReference>